<name>A0A816H6G7_9BILA</name>
<dbReference type="GO" id="GO:0010629">
    <property type="term" value="P:negative regulation of gene expression"/>
    <property type="evidence" value="ECO:0007669"/>
    <property type="project" value="TreeGrafter"/>
</dbReference>
<dbReference type="GO" id="GO:0003950">
    <property type="term" value="F:NAD+ poly-ADP-ribosyltransferase activity"/>
    <property type="evidence" value="ECO:0007669"/>
    <property type="project" value="UniProtKB-UniRule"/>
</dbReference>
<feature type="domain" description="WWE" evidence="7">
    <location>
        <begin position="311"/>
        <end position="389"/>
    </location>
</feature>
<feature type="domain" description="PARP catalytic" evidence="8">
    <location>
        <begin position="391"/>
        <end position="576"/>
    </location>
</feature>
<dbReference type="PANTHER" id="PTHR14453:SF67">
    <property type="entry name" value="POLY [ADP-RIBOSE] POLYMERASE"/>
    <property type="match status" value="1"/>
</dbReference>
<keyword evidence="4 6" id="KW-0520">NAD</keyword>
<dbReference type="GO" id="GO:0005737">
    <property type="term" value="C:cytoplasm"/>
    <property type="evidence" value="ECO:0007669"/>
    <property type="project" value="TreeGrafter"/>
</dbReference>
<dbReference type="Gene3D" id="3.30.720.50">
    <property type="match status" value="1"/>
</dbReference>
<protein>
    <recommendedName>
        <fullName evidence="6">Poly [ADP-ribose] polymerase</fullName>
        <shortName evidence="6">PARP</shortName>
        <ecNumber evidence="6">2.4.2.-</ecNumber>
    </recommendedName>
</protein>
<dbReference type="InterPro" id="IPR052056">
    <property type="entry name" value="Mono-ARTD/PARP"/>
</dbReference>
<dbReference type="Pfam" id="PF00644">
    <property type="entry name" value="PARP"/>
    <property type="match status" value="1"/>
</dbReference>
<dbReference type="SUPFAM" id="SSF117839">
    <property type="entry name" value="WWE domain"/>
    <property type="match status" value="1"/>
</dbReference>
<evidence type="ECO:0000256" key="1">
    <source>
        <dbReference type="ARBA" id="ARBA00004123"/>
    </source>
</evidence>
<dbReference type="PROSITE" id="PS50918">
    <property type="entry name" value="WWE"/>
    <property type="match status" value="1"/>
</dbReference>
<evidence type="ECO:0000259" key="7">
    <source>
        <dbReference type="PROSITE" id="PS50918"/>
    </source>
</evidence>
<keyword evidence="5" id="KW-0539">Nucleus</keyword>
<dbReference type="SUPFAM" id="SSF56399">
    <property type="entry name" value="ADP-ribosylation"/>
    <property type="match status" value="1"/>
</dbReference>
<proteinExistence type="predicted"/>
<gene>
    <name evidence="9" type="ORF">CJN711_LOCUS9501</name>
    <name evidence="10" type="ORF">KQP761_LOCUS37625</name>
</gene>
<evidence type="ECO:0000256" key="4">
    <source>
        <dbReference type="ARBA" id="ARBA00023027"/>
    </source>
</evidence>
<dbReference type="InterPro" id="IPR037197">
    <property type="entry name" value="WWE_dom_sf"/>
</dbReference>
<dbReference type="Gene3D" id="3.90.228.10">
    <property type="match status" value="1"/>
</dbReference>
<dbReference type="EC" id="2.4.2.-" evidence="6"/>
<dbReference type="PROSITE" id="PS51059">
    <property type="entry name" value="PARP_CATALYTIC"/>
    <property type="match status" value="1"/>
</dbReference>
<dbReference type="OrthoDB" id="6133115at2759"/>
<sequence>MNYLWNLPSINSSDFDNALLSQRYSPIISLSVDANSDDTETFQVEVGFRNEGECRFVLEPLASQHRCSFMQQSGFQEMRITVPQSFPIENHQRCASPAQKSITADGHSLRLEINTGEIKISLDAIEHQVADIMAICSESGKLRNFVLTAAGTDICEEYHRESTGVQRPWLETAPGLLKCQKVVYYTKGVDELNFLLTIFVKMWMTCAYENNYQSIVAKITLKSSSSNQSDLKKCRSEMERVCERTLINSVIENISELCEWTQSTIQDYFKFCVWEKQVLPKMDITKGIVELKGTAADVEECKTYFHKLNSNLLNQARKIASAQGVVWSYLHPETKQWIQYPIILNVEIEDAYQKRLQEFYNLLININFEKMIEIQRNRSTQVRRREINPAVPITWDMENDNGRKRIPLKFTSIEYVQVLKQFDDANMKGKYTEIRKIERIQNERWFLQYSAHRDAFKQRFNGSPYEESLFHGCTDVTVDSIINENFNRAYAGVNGIVYGKGSYFSASAEYSHTYAKSNSFGERHMFLAKVLIGKSTIGNPSMKVPPAGYDSTTDGKNIFVTYHDAQAYAEYLIVYK</sequence>
<dbReference type="Proteomes" id="UP000663855">
    <property type="component" value="Unassembled WGS sequence"/>
</dbReference>
<evidence type="ECO:0000313" key="11">
    <source>
        <dbReference type="Proteomes" id="UP000663834"/>
    </source>
</evidence>
<comment type="subcellular location">
    <subcellularLocation>
        <location evidence="1">Nucleus</location>
    </subcellularLocation>
</comment>
<dbReference type="PANTHER" id="PTHR14453">
    <property type="entry name" value="PARP/ZINC FINGER CCCH TYPE DOMAIN CONTAINING PROTEIN"/>
    <property type="match status" value="1"/>
</dbReference>
<dbReference type="InterPro" id="IPR012317">
    <property type="entry name" value="Poly(ADP-ribose)pol_cat_dom"/>
</dbReference>
<evidence type="ECO:0000313" key="9">
    <source>
        <dbReference type="EMBL" id="CAF1150485.1"/>
    </source>
</evidence>
<keyword evidence="2 6" id="KW-0328">Glycosyltransferase</keyword>
<reference evidence="10" key="1">
    <citation type="submission" date="2021-02" db="EMBL/GenBank/DDBJ databases">
        <authorList>
            <person name="Nowell W R."/>
        </authorList>
    </citation>
    <scope>NUCLEOTIDE SEQUENCE</scope>
</reference>
<dbReference type="GO" id="GO:0003714">
    <property type="term" value="F:transcription corepressor activity"/>
    <property type="evidence" value="ECO:0007669"/>
    <property type="project" value="TreeGrafter"/>
</dbReference>
<evidence type="ECO:0000256" key="6">
    <source>
        <dbReference type="RuleBase" id="RU362114"/>
    </source>
</evidence>
<organism evidence="10 11">
    <name type="scientific">Rotaria magnacalcarata</name>
    <dbReference type="NCBI Taxonomy" id="392030"/>
    <lineage>
        <taxon>Eukaryota</taxon>
        <taxon>Metazoa</taxon>
        <taxon>Spiralia</taxon>
        <taxon>Gnathifera</taxon>
        <taxon>Rotifera</taxon>
        <taxon>Eurotatoria</taxon>
        <taxon>Bdelloidea</taxon>
        <taxon>Philodinida</taxon>
        <taxon>Philodinidae</taxon>
        <taxon>Rotaria</taxon>
    </lineage>
</organism>
<comment type="caution">
    <text evidence="10">The sequence shown here is derived from an EMBL/GenBank/DDBJ whole genome shotgun (WGS) entry which is preliminary data.</text>
</comment>
<dbReference type="Proteomes" id="UP000663834">
    <property type="component" value="Unassembled WGS sequence"/>
</dbReference>
<dbReference type="EMBL" id="CAJNOW010021290">
    <property type="protein sequence ID" value="CAF1683660.1"/>
    <property type="molecule type" value="Genomic_DNA"/>
</dbReference>
<dbReference type="GO" id="GO:0005634">
    <property type="term" value="C:nucleus"/>
    <property type="evidence" value="ECO:0007669"/>
    <property type="project" value="UniProtKB-SubCell"/>
</dbReference>
<evidence type="ECO:0000256" key="3">
    <source>
        <dbReference type="ARBA" id="ARBA00022679"/>
    </source>
</evidence>
<evidence type="ECO:0000259" key="8">
    <source>
        <dbReference type="PROSITE" id="PS51059"/>
    </source>
</evidence>
<evidence type="ECO:0000256" key="2">
    <source>
        <dbReference type="ARBA" id="ARBA00022676"/>
    </source>
</evidence>
<dbReference type="InterPro" id="IPR004170">
    <property type="entry name" value="WWE_dom"/>
</dbReference>
<dbReference type="Pfam" id="PF02825">
    <property type="entry name" value="WWE"/>
    <property type="match status" value="1"/>
</dbReference>
<dbReference type="AlphaFoldDB" id="A0A816H6G7"/>
<evidence type="ECO:0000256" key="5">
    <source>
        <dbReference type="ARBA" id="ARBA00023242"/>
    </source>
</evidence>
<evidence type="ECO:0000313" key="10">
    <source>
        <dbReference type="EMBL" id="CAF1683660.1"/>
    </source>
</evidence>
<keyword evidence="3 6" id="KW-0808">Transferase</keyword>
<dbReference type="EMBL" id="CAJNOV010003672">
    <property type="protein sequence ID" value="CAF1150485.1"/>
    <property type="molecule type" value="Genomic_DNA"/>
</dbReference>
<accession>A0A816H6G7</accession>